<sequence>MPKREIEFYSVAEAKAKLSQLVNLTKNKDVVITKNGHPAAVLMDYERFKKISKFIDDLYELYLLEIGDPSCFGKVSQDQMLEEDIEEV</sequence>
<accession>F7YYN3</accession>
<dbReference type="EMBL" id="CP002351">
    <property type="protein sequence ID" value="AEH51065.1"/>
    <property type="molecule type" value="Genomic_DNA"/>
</dbReference>
<keyword evidence="4" id="KW-1185">Reference proteome</keyword>
<evidence type="ECO:0000256" key="2">
    <source>
        <dbReference type="RuleBase" id="RU362080"/>
    </source>
</evidence>
<dbReference type="SUPFAM" id="SSF143120">
    <property type="entry name" value="YefM-like"/>
    <property type="match status" value="1"/>
</dbReference>
<dbReference type="Proteomes" id="UP000006804">
    <property type="component" value="Chromosome"/>
</dbReference>
<name>F7YYN3_9THEM</name>
<organism evidence="3 4">
    <name type="scientific">Pseudothermotoga thermarum DSM 5069</name>
    <dbReference type="NCBI Taxonomy" id="688269"/>
    <lineage>
        <taxon>Bacteria</taxon>
        <taxon>Thermotogati</taxon>
        <taxon>Thermotogota</taxon>
        <taxon>Thermotogae</taxon>
        <taxon>Thermotogales</taxon>
        <taxon>Thermotogaceae</taxon>
        <taxon>Pseudothermotoga</taxon>
    </lineage>
</organism>
<comment type="similarity">
    <text evidence="1 2">Belongs to the phD/YefM antitoxin family.</text>
</comment>
<protein>
    <recommendedName>
        <fullName evidence="2">Antitoxin</fullName>
    </recommendedName>
</protein>
<reference evidence="3 4" key="1">
    <citation type="submission" date="2010-11" db="EMBL/GenBank/DDBJ databases">
        <title>The complete genome of Thermotoga thermarum DSM 5069.</title>
        <authorList>
            <consortium name="US DOE Joint Genome Institute (JGI-PGF)"/>
            <person name="Lucas S."/>
            <person name="Copeland A."/>
            <person name="Lapidus A."/>
            <person name="Bruce D."/>
            <person name="Goodwin L."/>
            <person name="Pitluck S."/>
            <person name="Kyrpides N."/>
            <person name="Mavromatis K."/>
            <person name="Ivanova N."/>
            <person name="Zeytun A."/>
            <person name="Brettin T."/>
            <person name="Detter J.C."/>
            <person name="Tapia R."/>
            <person name="Han C."/>
            <person name="Land M."/>
            <person name="Hauser L."/>
            <person name="Markowitz V."/>
            <person name="Cheng J.-F."/>
            <person name="Hugenholtz P."/>
            <person name="Woyke T."/>
            <person name="Wu D."/>
            <person name="Spring S."/>
            <person name="Schroeder M."/>
            <person name="Brambilla E."/>
            <person name="Klenk H.-P."/>
            <person name="Eisen J.A."/>
        </authorList>
    </citation>
    <scope>NUCLEOTIDE SEQUENCE [LARGE SCALE GENOMIC DNA]</scope>
    <source>
        <strain evidence="3 4">DSM 5069</strain>
    </source>
</reference>
<dbReference type="HOGENOM" id="CLU_172543_0_0_0"/>
<dbReference type="STRING" id="688269.Theth_0982"/>
<dbReference type="InterPro" id="IPR051405">
    <property type="entry name" value="phD/YefM_antitoxin"/>
</dbReference>
<dbReference type="PATRIC" id="fig|688269.3.peg.1006"/>
<dbReference type="AlphaFoldDB" id="F7YYN3"/>
<dbReference type="RefSeq" id="WP_013932285.1">
    <property type="nucleotide sequence ID" value="NC_015707.1"/>
</dbReference>
<proteinExistence type="inferred from homology"/>
<evidence type="ECO:0000313" key="4">
    <source>
        <dbReference type="Proteomes" id="UP000006804"/>
    </source>
</evidence>
<dbReference type="NCBIfam" id="TIGR01552">
    <property type="entry name" value="phd_fam"/>
    <property type="match status" value="1"/>
</dbReference>
<evidence type="ECO:0000256" key="1">
    <source>
        <dbReference type="ARBA" id="ARBA00009981"/>
    </source>
</evidence>
<dbReference type="InterPro" id="IPR006442">
    <property type="entry name" value="Antitoxin_Phd/YefM"/>
</dbReference>
<dbReference type="PANTHER" id="PTHR33713:SF10">
    <property type="entry name" value="ANTITOXIN YAFN"/>
    <property type="match status" value="1"/>
</dbReference>
<dbReference type="PANTHER" id="PTHR33713">
    <property type="entry name" value="ANTITOXIN YAFN-RELATED"/>
    <property type="match status" value="1"/>
</dbReference>
<evidence type="ECO:0000313" key="3">
    <source>
        <dbReference type="EMBL" id="AEH51065.1"/>
    </source>
</evidence>
<dbReference type="InterPro" id="IPR036165">
    <property type="entry name" value="YefM-like_sf"/>
</dbReference>
<dbReference type="eggNOG" id="COG4118">
    <property type="taxonomic scope" value="Bacteria"/>
</dbReference>
<dbReference type="Gene3D" id="3.40.1620.10">
    <property type="entry name" value="YefM-like domain"/>
    <property type="match status" value="1"/>
</dbReference>
<dbReference type="OrthoDB" id="48142at2"/>
<gene>
    <name evidence="3" type="ORF">Theth_0982</name>
</gene>
<dbReference type="KEGG" id="tta:Theth_0982"/>
<dbReference type="Pfam" id="PF02604">
    <property type="entry name" value="PhdYeFM_antitox"/>
    <property type="match status" value="1"/>
</dbReference>
<comment type="function">
    <text evidence="2">Antitoxin component of a type II toxin-antitoxin (TA) system.</text>
</comment>